<gene>
    <name evidence="6" type="ORF">AMTR_s00070p00156670</name>
</gene>
<dbReference type="Pfam" id="PF01302">
    <property type="entry name" value="CAP_GLY"/>
    <property type="match status" value="1"/>
</dbReference>
<feature type="domain" description="CAP-Gly" evidence="5">
    <location>
        <begin position="178"/>
        <end position="220"/>
    </location>
</feature>
<dbReference type="PANTHER" id="PTHR18916:SF85">
    <property type="entry name" value="TUBULIN-FOLDING COFACTOR B"/>
    <property type="match status" value="1"/>
</dbReference>
<evidence type="ECO:0000256" key="3">
    <source>
        <dbReference type="ARBA" id="ARBA00023186"/>
    </source>
</evidence>
<keyword evidence="7" id="KW-1185">Reference proteome</keyword>
<dbReference type="GO" id="GO:0009793">
    <property type="term" value="P:embryo development ending in seed dormancy"/>
    <property type="evidence" value="ECO:0007669"/>
    <property type="project" value="EnsemblPlants"/>
</dbReference>
<dbReference type="GO" id="GO:0005829">
    <property type="term" value="C:cytosol"/>
    <property type="evidence" value="ECO:0007669"/>
    <property type="project" value="EnsemblPlants"/>
</dbReference>
<dbReference type="STRING" id="13333.U5D4X7"/>
<protein>
    <recommendedName>
        <fullName evidence="5">CAP-Gly domain-containing protein</fullName>
    </recommendedName>
</protein>
<evidence type="ECO:0000256" key="2">
    <source>
        <dbReference type="ARBA" id="ARBA00022490"/>
    </source>
</evidence>
<reference evidence="7" key="1">
    <citation type="journal article" date="2013" name="Science">
        <title>The Amborella genome and the evolution of flowering plants.</title>
        <authorList>
            <consortium name="Amborella Genome Project"/>
        </authorList>
    </citation>
    <scope>NUCLEOTIDE SEQUENCE [LARGE SCALE GENOMIC DNA]</scope>
</reference>
<evidence type="ECO:0000256" key="4">
    <source>
        <dbReference type="ARBA" id="ARBA00025779"/>
    </source>
</evidence>
<evidence type="ECO:0000256" key="1">
    <source>
        <dbReference type="ARBA" id="ARBA00004496"/>
    </source>
</evidence>
<comment type="subcellular location">
    <subcellularLocation>
        <location evidence="1">Cytoplasm</location>
    </subcellularLocation>
</comment>
<dbReference type="AlphaFoldDB" id="U5D4X7"/>
<proteinExistence type="inferred from homology"/>
<evidence type="ECO:0000313" key="6">
    <source>
        <dbReference type="EMBL" id="ERN20651.1"/>
    </source>
</evidence>
<dbReference type="Gene3D" id="3.10.20.90">
    <property type="entry name" value="Phosphatidylinositol 3-kinase Catalytic Subunit, Chain A, domain 1"/>
    <property type="match status" value="1"/>
</dbReference>
<dbReference type="CDD" id="cd01789">
    <property type="entry name" value="Ubl_TBCB"/>
    <property type="match status" value="1"/>
</dbReference>
<accession>U5D4X7</accession>
<dbReference type="OMA" id="DQYEQRT"/>
<dbReference type="InterPro" id="IPR000626">
    <property type="entry name" value="Ubiquitin-like_dom"/>
</dbReference>
<dbReference type="Gene3D" id="2.30.30.190">
    <property type="entry name" value="CAP Gly-rich-like domain"/>
    <property type="match status" value="1"/>
</dbReference>
<dbReference type="InterPro" id="IPR000938">
    <property type="entry name" value="CAP-Gly_domain"/>
</dbReference>
<dbReference type="PANTHER" id="PTHR18916">
    <property type="entry name" value="DYNACTIN 1-RELATED MICROTUBULE-BINDING"/>
    <property type="match status" value="1"/>
</dbReference>
<sequence length="240" mass="26761">MSSSLYVPADETVVLHVTHSNLKSFSTDMRFPLQTTVEAAKERLWKKCGTSVDSMCLELYDVNGIKVCDLTDNMSPLGVFSPQDGYRMHVIDLDPSSVTAGGWLEDTSLVEKYSISEDAYDKLGGTFRKFKEKLASEKPSANIVTDNYMEDLCKTIKVGDRCEVEPGEKRGVVKFVGKAGTLAPGFWVGVQYDEPLGKHDGMVKGKRYFECPPLHGAMLRPDKVKVGDYPERDPFEEDEI</sequence>
<dbReference type="Pfam" id="PF14560">
    <property type="entry name" value="Ubiquitin_2"/>
    <property type="match status" value="1"/>
</dbReference>
<keyword evidence="2" id="KW-0963">Cytoplasm</keyword>
<dbReference type="KEGG" id="atr:18449073"/>
<name>U5D4X7_AMBTC</name>
<dbReference type="GO" id="GO:0043014">
    <property type="term" value="F:alpha-tubulin binding"/>
    <property type="evidence" value="ECO:0007669"/>
    <property type="project" value="InterPro"/>
</dbReference>
<dbReference type="SUPFAM" id="SSF54236">
    <property type="entry name" value="Ubiquitin-like"/>
    <property type="match status" value="1"/>
</dbReference>
<dbReference type="GO" id="GO:0007021">
    <property type="term" value="P:tubulin complex assembly"/>
    <property type="evidence" value="ECO:0007669"/>
    <property type="project" value="InterPro"/>
</dbReference>
<dbReference type="EMBL" id="KI392058">
    <property type="protein sequence ID" value="ERN20651.1"/>
    <property type="molecule type" value="Genomic_DNA"/>
</dbReference>
<dbReference type="HOGENOM" id="CLU_067577_3_0_1"/>
<dbReference type="GO" id="GO:0007023">
    <property type="term" value="P:post-chaperonin tubulin folding pathway"/>
    <property type="evidence" value="ECO:0007669"/>
    <property type="project" value="InterPro"/>
</dbReference>
<dbReference type="eggNOG" id="KOG3206">
    <property type="taxonomic scope" value="Eukaryota"/>
</dbReference>
<dbReference type="GO" id="GO:0051301">
    <property type="term" value="P:cell division"/>
    <property type="evidence" value="ECO:0007669"/>
    <property type="project" value="EnsemblPlants"/>
</dbReference>
<dbReference type="GO" id="GO:0005634">
    <property type="term" value="C:nucleus"/>
    <property type="evidence" value="ECO:0000318"/>
    <property type="project" value="GO_Central"/>
</dbReference>
<dbReference type="Gramene" id="ERN20651">
    <property type="protein sequence ID" value="ERN20651"/>
    <property type="gene ID" value="AMTR_s00070p00156670"/>
</dbReference>
<dbReference type="Proteomes" id="UP000017836">
    <property type="component" value="Unassembled WGS sequence"/>
</dbReference>
<dbReference type="InterPro" id="IPR036859">
    <property type="entry name" value="CAP-Gly_dom_sf"/>
</dbReference>
<dbReference type="PROSITE" id="PS50245">
    <property type="entry name" value="CAP_GLY_2"/>
    <property type="match status" value="1"/>
</dbReference>
<evidence type="ECO:0000259" key="5">
    <source>
        <dbReference type="PROSITE" id="PS50245"/>
    </source>
</evidence>
<comment type="similarity">
    <text evidence="4">Belongs to the TBCB family.</text>
</comment>
<dbReference type="SMART" id="SM01052">
    <property type="entry name" value="CAP_GLY"/>
    <property type="match status" value="1"/>
</dbReference>
<dbReference type="GO" id="GO:0051010">
    <property type="term" value="F:microtubule plus-end binding"/>
    <property type="evidence" value="ECO:0000318"/>
    <property type="project" value="GO_Central"/>
</dbReference>
<dbReference type="GO" id="GO:0031122">
    <property type="term" value="P:cytoplasmic microtubule organization"/>
    <property type="evidence" value="ECO:0000318"/>
    <property type="project" value="GO_Central"/>
</dbReference>
<dbReference type="InterPro" id="IPR029071">
    <property type="entry name" value="Ubiquitin-like_domsf"/>
</dbReference>
<dbReference type="OrthoDB" id="2130750at2759"/>
<dbReference type="SUPFAM" id="SSF74924">
    <property type="entry name" value="Cap-Gly domain"/>
    <property type="match status" value="1"/>
</dbReference>
<dbReference type="GO" id="GO:0005737">
    <property type="term" value="C:cytoplasm"/>
    <property type="evidence" value="ECO:0000318"/>
    <property type="project" value="GO_Central"/>
</dbReference>
<dbReference type="FunFam" id="2.30.30.190:FF:000013">
    <property type="entry name" value="Tubulin-folding cofactor B"/>
    <property type="match status" value="1"/>
</dbReference>
<organism evidence="6 7">
    <name type="scientific">Amborella trichopoda</name>
    <dbReference type="NCBI Taxonomy" id="13333"/>
    <lineage>
        <taxon>Eukaryota</taxon>
        <taxon>Viridiplantae</taxon>
        <taxon>Streptophyta</taxon>
        <taxon>Embryophyta</taxon>
        <taxon>Tracheophyta</taxon>
        <taxon>Spermatophyta</taxon>
        <taxon>Magnoliopsida</taxon>
        <taxon>Amborellales</taxon>
        <taxon>Amborellaceae</taxon>
        <taxon>Amborella</taxon>
    </lineage>
</organism>
<keyword evidence="3" id="KW-0143">Chaperone</keyword>
<dbReference type="InterPro" id="IPR045172">
    <property type="entry name" value="TBCB_Ubl"/>
</dbReference>
<evidence type="ECO:0000313" key="7">
    <source>
        <dbReference type="Proteomes" id="UP000017836"/>
    </source>
</evidence>
<dbReference type="GO" id="GO:0035371">
    <property type="term" value="C:microtubule plus-end"/>
    <property type="evidence" value="ECO:0000318"/>
    <property type="project" value="GO_Central"/>
</dbReference>